<dbReference type="Proteomes" id="UP000463388">
    <property type="component" value="Unassembled WGS sequence"/>
</dbReference>
<sequence length="145" mass="15371">MEELAIQWQPIVVASVMMILDIVTGFAGAAKNQTVESGKMREGLWHKAGFFGLIALAFIYEVAAVWMNFEADAVGLGVTIPELPAVSGACIFIVATEIVSVCENLCTLNPHIAALPVIKSLKPHDPAAPDLTVEVEEDHATGAEG</sequence>
<evidence type="ECO:0000256" key="4">
    <source>
        <dbReference type="ARBA" id="ARBA00023136"/>
    </source>
</evidence>
<dbReference type="AlphaFoldDB" id="A0A6N8JP07"/>
<proteinExistence type="predicted"/>
<keyword evidence="2 5" id="KW-0812">Transmembrane</keyword>
<evidence type="ECO:0000256" key="3">
    <source>
        <dbReference type="ARBA" id="ARBA00022989"/>
    </source>
</evidence>
<gene>
    <name evidence="6" type="ORF">GKZ27_04895</name>
</gene>
<evidence type="ECO:0000256" key="1">
    <source>
        <dbReference type="ARBA" id="ARBA00004141"/>
    </source>
</evidence>
<dbReference type="Pfam" id="PF05105">
    <property type="entry name" value="Phage_holin_4_1"/>
    <property type="match status" value="1"/>
</dbReference>
<evidence type="ECO:0000313" key="6">
    <source>
        <dbReference type="EMBL" id="MVX60794.1"/>
    </source>
</evidence>
<dbReference type="OrthoDB" id="3177740at2"/>
<organism evidence="6 7">
    <name type="scientific">Adlercreutzia mucosicola</name>
    <dbReference type="NCBI Taxonomy" id="580026"/>
    <lineage>
        <taxon>Bacteria</taxon>
        <taxon>Bacillati</taxon>
        <taxon>Actinomycetota</taxon>
        <taxon>Coriobacteriia</taxon>
        <taxon>Eggerthellales</taxon>
        <taxon>Eggerthellaceae</taxon>
        <taxon>Adlercreutzia</taxon>
    </lineage>
</organism>
<evidence type="ECO:0000256" key="5">
    <source>
        <dbReference type="SAM" id="Phobius"/>
    </source>
</evidence>
<name>A0A6N8JP07_9ACTN</name>
<protein>
    <recommendedName>
        <fullName evidence="8">Holin</fullName>
    </recommendedName>
</protein>
<evidence type="ECO:0000313" key="7">
    <source>
        <dbReference type="Proteomes" id="UP000463388"/>
    </source>
</evidence>
<dbReference type="RefSeq" id="WP_160345507.1">
    <property type="nucleotide sequence ID" value="NZ_WSRR01000008.1"/>
</dbReference>
<feature type="transmembrane region" description="Helical" evidence="5">
    <location>
        <begin position="48"/>
        <end position="69"/>
    </location>
</feature>
<evidence type="ECO:0008006" key="8">
    <source>
        <dbReference type="Google" id="ProtNLM"/>
    </source>
</evidence>
<comment type="caution">
    <text evidence="6">The sequence shown here is derived from an EMBL/GenBank/DDBJ whole genome shotgun (WGS) entry which is preliminary data.</text>
</comment>
<keyword evidence="7" id="KW-1185">Reference proteome</keyword>
<keyword evidence="4 5" id="KW-0472">Membrane</keyword>
<dbReference type="InterPro" id="IPR006480">
    <property type="entry name" value="Phage_holin_4_1"/>
</dbReference>
<feature type="transmembrane region" description="Helical" evidence="5">
    <location>
        <begin position="6"/>
        <end position="27"/>
    </location>
</feature>
<evidence type="ECO:0000256" key="2">
    <source>
        <dbReference type="ARBA" id="ARBA00022692"/>
    </source>
</evidence>
<dbReference type="EMBL" id="WSRR01000008">
    <property type="protein sequence ID" value="MVX60794.1"/>
    <property type="molecule type" value="Genomic_DNA"/>
</dbReference>
<dbReference type="GO" id="GO:0016020">
    <property type="term" value="C:membrane"/>
    <property type="evidence" value="ECO:0007669"/>
    <property type="project" value="UniProtKB-SubCell"/>
</dbReference>
<reference evidence="6 7" key="1">
    <citation type="submission" date="2019-12" db="EMBL/GenBank/DDBJ databases">
        <title>Microbes associate with the intestines of laboratory mice.</title>
        <authorList>
            <person name="Navarre W."/>
            <person name="Wong E."/>
        </authorList>
    </citation>
    <scope>NUCLEOTIDE SEQUENCE [LARGE SCALE GENOMIC DNA]</scope>
    <source>
        <strain evidence="6 7">NM66_B29</strain>
    </source>
</reference>
<comment type="subcellular location">
    <subcellularLocation>
        <location evidence="1">Membrane</location>
        <topology evidence="1">Multi-pass membrane protein</topology>
    </subcellularLocation>
</comment>
<accession>A0A6N8JP07</accession>
<keyword evidence="3 5" id="KW-1133">Transmembrane helix</keyword>